<evidence type="ECO:0000256" key="2">
    <source>
        <dbReference type="ARBA" id="ARBA00023002"/>
    </source>
</evidence>
<sequence>MEKFGHSTNGSQVVVAFQDVVKGKTFLITGPSDGGIGAETAICLAAGSPSRILLAGRSMSKIQPVIDRIRSLYPEVKTKFISIDLSNQSSVREAASIINASVEKIDILINNAAIMACPFGKTVDGIESQFGTNHVGHFLLTNLIMPKILAAGHGARIVNVSSLAHRMVDVRLEDWNFEDGATYIPGVAYGAAKTANILFSLALTSKLKDAHVGSFSLNPGSIKTNLQRYLTEESIRETIKSIERRTGRPFVHPESKTLQQGCSTTLVAALDPSIPSGSYLEDCNVAQAEAYAMDQERAEQLWALSEKLVGQKFDW</sequence>
<evidence type="ECO:0000313" key="4">
    <source>
        <dbReference type="EMBL" id="KAL2038631.1"/>
    </source>
</evidence>
<keyword evidence="5" id="KW-1185">Reference proteome</keyword>
<dbReference type="InterPro" id="IPR002347">
    <property type="entry name" value="SDR_fam"/>
</dbReference>
<protein>
    <recommendedName>
        <fullName evidence="6">Short-chain dehydrogenase</fullName>
    </recommendedName>
</protein>
<dbReference type="Pfam" id="PF00106">
    <property type="entry name" value="adh_short"/>
    <property type="match status" value="1"/>
</dbReference>
<dbReference type="EMBL" id="JBEFKJ010000031">
    <property type="protein sequence ID" value="KAL2038631.1"/>
    <property type="molecule type" value="Genomic_DNA"/>
</dbReference>
<accession>A0ABR4A101</accession>
<dbReference type="Gene3D" id="3.40.50.720">
    <property type="entry name" value="NAD(P)-binding Rossmann-like Domain"/>
    <property type="match status" value="1"/>
</dbReference>
<dbReference type="PRINTS" id="PR00081">
    <property type="entry name" value="GDHRDH"/>
</dbReference>
<name>A0ABR4A101_9LECA</name>
<dbReference type="InterPro" id="IPR036291">
    <property type="entry name" value="NAD(P)-bd_dom_sf"/>
</dbReference>
<evidence type="ECO:0000256" key="1">
    <source>
        <dbReference type="ARBA" id="ARBA00006484"/>
    </source>
</evidence>
<evidence type="ECO:0008006" key="6">
    <source>
        <dbReference type="Google" id="ProtNLM"/>
    </source>
</evidence>
<dbReference type="Proteomes" id="UP001590950">
    <property type="component" value="Unassembled WGS sequence"/>
</dbReference>
<dbReference type="SUPFAM" id="SSF51735">
    <property type="entry name" value="NAD(P)-binding Rossmann-fold domains"/>
    <property type="match status" value="1"/>
</dbReference>
<dbReference type="PRINTS" id="PR00080">
    <property type="entry name" value="SDRFAMILY"/>
</dbReference>
<dbReference type="PANTHER" id="PTHR24320:SF283">
    <property type="entry name" value="RETINOL DEHYDROGENASE 11"/>
    <property type="match status" value="1"/>
</dbReference>
<evidence type="ECO:0000313" key="5">
    <source>
        <dbReference type="Proteomes" id="UP001590950"/>
    </source>
</evidence>
<gene>
    <name evidence="4" type="ORF">N7G274_008679</name>
</gene>
<dbReference type="PANTHER" id="PTHR24320">
    <property type="entry name" value="RETINOL DEHYDROGENASE"/>
    <property type="match status" value="1"/>
</dbReference>
<comment type="similarity">
    <text evidence="1 3">Belongs to the short-chain dehydrogenases/reductases (SDR) family.</text>
</comment>
<organism evidence="4 5">
    <name type="scientific">Stereocaulon virgatum</name>
    <dbReference type="NCBI Taxonomy" id="373712"/>
    <lineage>
        <taxon>Eukaryota</taxon>
        <taxon>Fungi</taxon>
        <taxon>Dikarya</taxon>
        <taxon>Ascomycota</taxon>
        <taxon>Pezizomycotina</taxon>
        <taxon>Lecanoromycetes</taxon>
        <taxon>OSLEUM clade</taxon>
        <taxon>Lecanoromycetidae</taxon>
        <taxon>Lecanorales</taxon>
        <taxon>Lecanorineae</taxon>
        <taxon>Stereocaulaceae</taxon>
        <taxon>Stereocaulon</taxon>
    </lineage>
</organism>
<comment type="caution">
    <text evidence="4">The sequence shown here is derived from an EMBL/GenBank/DDBJ whole genome shotgun (WGS) entry which is preliminary data.</text>
</comment>
<evidence type="ECO:0000256" key="3">
    <source>
        <dbReference type="RuleBase" id="RU000363"/>
    </source>
</evidence>
<keyword evidence="2" id="KW-0560">Oxidoreductase</keyword>
<reference evidence="4 5" key="1">
    <citation type="submission" date="2024-09" db="EMBL/GenBank/DDBJ databases">
        <title>Rethinking Asexuality: The Enigmatic Case of Functional Sexual Genes in Lepraria (Stereocaulaceae).</title>
        <authorList>
            <person name="Doellman M."/>
            <person name="Sun Y."/>
            <person name="Barcenas-Pena A."/>
            <person name="Lumbsch H.T."/>
            <person name="Grewe F."/>
        </authorList>
    </citation>
    <scope>NUCLEOTIDE SEQUENCE [LARGE SCALE GENOMIC DNA]</scope>
    <source>
        <strain evidence="4 5">Mercado 3170</strain>
    </source>
</reference>
<proteinExistence type="inferred from homology"/>